<keyword evidence="2" id="KW-0472">Membrane</keyword>
<sequence>MSIEMVYLIACLAITMGAYYAAYLFARKDELTYAICFFLVASGSFYGAASVIRDPTPAKPRAEMTNPIVPSQPDPK</sequence>
<feature type="region of interest" description="Disordered" evidence="1">
    <location>
        <begin position="57"/>
        <end position="76"/>
    </location>
</feature>
<feature type="transmembrane region" description="Helical" evidence="2">
    <location>
        <begin position="7"/>
        <end position="25"/>
    </location>
</feature>
<organism evidence="3 4">
    <name type="scientific">Methylobacterium trifolii</name>
    <dbReference type="NCBI Taxonomy" id="1003092"/>
    <lineage>
        <taxon>Bacteria</taxon>
        <taxon>Pseudomonadati</taxon>
        <taxon>Pseudomonadota</taxon>
        <taxon>Alphaproteobacteria</taxon>
        <taxon>Hyphomicrobiales</taxon>
        <taxon>Methylobacteriaceae</taxon>
        <taxon>Methylobacterium</taxon>
    </lineage>
</organism>
<comment type="caution">
    <text evidence="3">The sequence shown here is derived from an EMBL/GenBank/DDBJ whole genome shotgun (WGS) entry which is preliminary data.</text>
</comment>
<evidence type="ECO:0000256" key="1">
    <source>
        <dbReference type="SAM" id="MobiDB-lite"/>
    </source>
</evidence>
<feature type="transmembrane region" description="Helical" evidence="2">
    <location>
        <begin position="31"/>
        <end position="52"/>
    </location>
</feature>
<proteinExistence type="predicted"/>
<keyword evidence="2" id="KW-0812">Transmembrane</keyword>
<reference evidence="3" key="1">
    <citation type="journal article" date="2021" name="Front. Microbiol.">
        <title>Comprehensive Comparative Genomics and Phenotyping of Methylobacterium Species.</title>
        <authorList>
            <person name="Alessa O."/>
            <person name="Ogura Y."/>
            <person name="Fujitani Y."/>
            <person name="Takami H."/>
            <person name="Hayashi T."/>
            <person name="Sahin N."/>
            <person name="Tani A."/>
        </authorList>
    </citation>
    <scope>NUCLEOTIDE SEQUENCE</scope>
    <source>
        <strain evidence="3">DSM 23632</strain>
    </source>
</reference>
<gene>
    <name evidence="3" type="ORF">MPOCJGCO_3734</name>
</gene>
<evidence type="ECO:0000256" key="2">
    <source>
        <dbReference type="SAM" id="Phobius"/>
    </source>
</evidence>
<reference evidence="3" key="2">
    <citation type="submission" date="2021-08" db="EMBL/GenBank/DDBJ databases">
        <authorList>
            <person name="Tani A."/>
            <person name="Ola A."/>
            <person name="Ogura Y."/>
            <person name="Katsura K."/>
            <person name="Hayashi T."/>
        </authorList>
    </citation>
    <scope>NUCLEOTIDE SEQUENCE</scope>
    <source>
        <strain evidence="3">DSM 23632</strain>
    </source>
</reference>
<dbReference type="EMBL" id="BPRB01000229">
    <property type="protein sequence ID" value="GJE61612.1"/>
    <property type="molecule type" value="Genomic_DNA"/>
</dbReference>
<keyword evidence="2" id="KW-1133">Transmembrane helix</keyword>
<evidence type="ECO:0000313" key="4">
    <source>
        <dbReference type="Proteomes" id="UP001055057"/>
    </source>
</evidence>
<accession>A0ABQ4U5E5</accession>
<name>A0ABQ4U5E5_9HYPH</name>
<evidence type="ECO:0000313" key="3">
    <source>
        <dbReference type="EMBL" id="GJE61612.1"/>
    </source>
</evidence>
<protein>
    <submittedName>
        <fullName evidence="3">Uncharacterized protein</fullName>
    </submittedName>
</protein>
<keyword evidence="4" id="KW-1185">Reference proteome</keyword>
<dbReference type="Proteomes" id="UP001055057">
    <property type="component" value="Unassembled WGS sequence"/>
</dbReference>